<evidence type="ECO:0000259" key="1">
    <source>
        <dbReference type="Pfam" id="PF00685"/>
    </source>
</evidence>
<feature type="non-terminal residue" evidence="2">
    <location>
        <position position="225"/>
    </location>
</feature>
<reference evidence="2" key="2">
    <citation type="submission" date="2023-05" db="EMBL/GenBank/DDBJ databases">
        <authorList>
            <person name="Fouks B."/>
        </authorList>
    </citation>
    <scope>NUCLEOTIDE SEQUENCE</scope>
    <source>
        <strain evidence="2">Stay&amp;Tobe</strain>
        <tissue evidence="2">Testes</tissue>
    </source>
</reference>
<name>A0AAD7ZTY4_DIPPU</name>
<organism evidence="2 3">
    <name type="scientific">Diploptera punctata</name>
    <name type="common">Pacific beetle cockroach</name>
    <dbReference type="NCBI Taxonomy" id="6984"/>
    <lineage>
        <taxon>Eukaryota</taxon>
        <taxon>Metazoa</taxon>
        <taxon>Ecdysozoa</taxon>
        <taxon>Arthropoda</taxon>
        <taxon>Hexapoda</taxon>
        <taxon>Insecta</taxon>
        <taxon>Pterygota</taxon>
        <taxon>Neoptera</taxon>
        <taxon>Polyneoptera</taxon>
        <taxon>Dictyoptera</taxon>
        <taxon>Blattodea</taxon>
        <taxon>Blaberoidea</taxon>
        <taxon>Blaberidae</taxon>
        <taxon>Diplopterinae</taxon>
        <taxon>Diploptera</taxon>
    </lineage>
</organism>
<protein>
    <recommendedName>
        <fullName evidence="1">Sulfotransferase domain-containing protein</fullName>
    </recommendedName>
</protein>
<dbReference type="GO" id="GO:0001517">
    <property type="term" value="F:N-acetylglucosamine 6-O-sulfotransferase activity"/>
    <property type="evidence" value="ECO:0007669"/>
    <property type="project" value="TreeGrafter"/>
</dbReference>
<dbReference type="Pfam" id="PF00685">
    <property type="entry name" value="Sulfotransfer_1"/>
    <property type="match status" value="1"/>
</dbReference>
<evidence type="ECO:0000313" key="3">
    <source>
        <dbReference type="Proteomes" id="UP001233999"/>
    </source>
</evidence>
<dbReference type="PANTHER" id="PTHR10704:SF44">
    <property type="entry name" value="LD35051P-RELATED"/>
    <property type="match status" value="1"/>
</dbReference>
<accession>A0AAD7ZTY4</accession>
<feature type="domain" description="Sulfotransferase" evidence="1">
    <location>
        <begin position="66"/>
        <end position="208"/>
    </location>
</feature>
<dbReference type="SUPFAM" id="SSF52540">
    <property type="entry name" value="P-loop containing nucleoside triphosphate hydrolases"/>
    <property type="match status" value="1"/>
</dbReference>
<comment type="caution">
    <text evidence="2">The sequence shown here is derived from an EMBL/GenBank/DDBJ whole genome shotgun (WGS) entry which is preliminary data.</text>
</comment>
<dbReference type="PANTHER" id="PTHR10704">
    <property type="entry name" value="CARBOHYDRATE SULFOTRANSFERASE"/>
    <property type="match status" value="1"/>
</dbReference>
<sequence>HYLSFAKKYDESFQLNTRLWKQCEQHPALCWAPEFLNPFCRLFPFQSIKVVRLRLSLVEELLEDPNLDVRVLLLVRDPRGTLQSRKHHQWCLRSPDCYEAIRLCTDLVADYSAAVRFSIKYPHRFRAVRYEDLSVEPYKSVRDILHILGLSFHPDIRLFLDTHTKVHVDGVLSTYRNSKSAPFHWRQDLTFSEVRAIQRVCAPAMHYWGYLRAANSSHQKDFNPV</sequence>
<gene>
    <name evidence="2" type="ORF">L9F63_019759</name>
</gene>
<evidence type="ECO:0000313" key="2">
    <source>
        <dbReference type="EMBL" id="KAJ9586657.1"/>
    </source>
</evidence>
<dbReference type="EMBL" id="JASPKZ010006855">
    <property type="protein sequence ID" value="KAJ9586657.1"/>
    <property type="molecule type" value="Genomic_DNA"/>
</dbReference>
<dbReference type="InterPro" id="IPR051135">
    <property type="entry name" value="Gal/GlcNAc/GalNAc_ST"/>
</dbReference>
<dbReference type="GO" id="GO:0006044">
    <property type="term" value="P:N-acetylglucosamine metabolic process"/>
    <property type="evidence" value="ECO:0007669"/>
    <property type="project" value="TreeGrafter"/>
</dbReference>
<dbReference type="AlphaFoldDB" id="A0AAD7ZTY4"/>
<keyword evidence="3" id="KW-1185">Reference proteome</keyword>
<dbReference type="InterPro" id="IPR000863">
    <property type="entry name" value="Sulfotransferase_dom"/>
</dbReference>
<dbReference type="InterPro" id="IPR027417">
    <property type="entry name" value="P-loop_NTPase"/>
</dbReference>
<feature type="non-terminal residue" evidence="2">
    <location>
        <position position="1"/>
    </location>
</feature>
<dbReference type="GO" id="GO:0006790">
    <property type="term" value="P:sulfur compound metabolic process"/>
    <property type="evidence" value="ECO:0007669"/>
    <property type="project" value="TreeGrafter"/>
</dbReference>
<dbReference type="Proteomes" id="UP001233999">
    <property type="component" value="Unassembled WGS sequence"/>
</dbReference>
<proteinExistence type="predicted"/>
<reference evidence="2" key="1">
    <citation type="journal article" date="2023" name="IScience">
        <title>Live-bearing cockroach genome reveals convergent evolutionary mechanisms linked to viviparity in insects and beyond.</title>
        <authorList>
            <person name="Fouks B."/>
            <person name="Harrison M.C."/>
            <person name="Mikhailova A.A."/>
            <person name="Marchal E."/>
            <person name="English S."/>
            <person name="Carruthers M."/>
            <person name="Jennings E.C."/>
            <person name="Chiamaka E.L."/>
            <person name="Frigard R.A."/>
            <person name="Pippel M."/>
            <person name="Attardo G.M."/>
            <person name="Benoit J.B."/>
            <person name="Bornberg-Bauer E."/>
            <person name="Tobe S.S."/>
        </authorList>
    </citation>
    <scope>NUCLEOTIDE SEQUENCE</scope>
    <source>
        <strain evidence="2">Stay&amp;Tobe</strain>
    </source>
</reference>
<dbReference type="Gene3D" id="3.40.50.300">
    <property type="entry name" value="P-loop containing nucleotide triphosphate hydrolases"/>
    <property type="match status" value="1"/>
</dbReference>